<keyword evidence="9" id="KW-1185">Reference proteome</keyword>
<name>A0A9J6EXJ7_RHIMP</name>
<keyword evidence="7" id="KW-0472">Membrane</keyword>
<dbReference type="InterPro" id="IPR036396">
    <property type="entry name" value="Cyt_P450_sf"/>
</dbReference>
<keyword evidence="2" id="KW-0349">Heme</keyword>
<feature type="transmembrane region" description="Helical" evidence="7">
    <location>
        <begin position="41"/>
        <end position="63"/>
    </location>
</feature>
<keyword evidence="7" id="KW-0812">Transmembrane</keyword>
<accession>A0A9J6EXJ7</accession>
<dbReference type="GO" id="GO:0016705">
    <property type="term" value="F:oxidoreductase activity, acting on paired donors, with incorporation or reduction of molecular oxygen"/>
    <property type="evidence" value="ECO:0007669"/>
    <property type="project" value="InterPro"/>
</dbReference>
<keyword evidence="6" id="KW-0503">Monooxygenase</keyword>
<dbReference type="Pfam" id="PF00067">
    <property type="entry name" value="p450"/>
    <property type="match status" value="1"/>
</dbReference>
<organism evidence="8 9">
    <name type="scientific">Rhipicephalus microplus</name>
    <name type="common">Cattle tick</name>
    <name type="synonym">Boophilus microplus</name>
    <dbReference type="NCBI Taxonomy" id="6941"/>
    <lineage>
        <taxon>Eukaryota</taxon>
        <taxon>Metazoa</taxon>
        <taxon>Ecdysozoa</taxon>
        <taxon>Arthropoda</taxon>
        <taxon>Chelicerata</taxon>
        <taxon>Arachnida</taxon>
        <taxon>Acari</taxon>
        <taxon>Parasitiformes</taxon>
        <taxon>Ixodida</taxon>
        <taxon>Ixodoidea</taxon>
        <taxon>Ixodidae</taxon>
        <taxon>Rhipicephalinae</taxon>
        <taxon>Rhipicephalus</taxon>
        <taxon>Boophilus</taxon>
    </lineage>
</organism>
<evidence type="ECO:0000313" key="8">
    <source>
        <dbReference type="EMBL" id="KAH8039001.1"/>
    </source>
</evidence>
<comment type="similarity">
    <text evidence="1">Belongs to the cytochrome P450 family.</text>
</comment>
<keyword evidence="3" id="KW-0479">Metal-binding</keyword>
<dbReference type="PANTHER" id="PTHR24302:SF15">
    <property type="entry name" value="FATTY-ACID PEROXYGENASE"/>
    <property type="match status" value="1"/>
</dbReference>
<dbReference type="GO" id="GO:0008395">
    <property type="term" value="F:steroid hydroxylase activity"/>
    <property type="evidence" value="ECO:0007669"/>
    <property type="project" value="TreeGrafter"/>
</dbReference>
<evidence type="ECO:0000256" key="1">
    <source>
        <dbReference type="ARBA" id="ARBA00010617"/>
    </source>
</evidence>
<evidence type="ECO:0000256" key="2">
    <source>
        <dbReference type="ARBA" id="ARBA00022617"/>
    </source>
</evidence>
<evidence type="ECO:0000256" key="6">
    <source>
        <dbReference type="ARBA" id="ARBA00023033"/>
    </source>
</evidence>
<dbReference type="Proteomes" id="UP000821866">
    <property type="component" value="Chromosome 1"/>
</dbReference>
<gene>
    <name evidence="8" type="ORF">HPB51_004679</name>
</gene>
<dbReference type="GO" id="GO:0005506">
    <property type="term" value="F:iron ion binding"/>
    <property type="evidence" value="ECO:0007669"/>
    <property type="project" value="InterPro"/>
</dbReference>
<evidence type="ECO:0000256" key="3">
    <source>
        <dbReference type="ARBA" id="ARBA00022723"/>
    </source>
</evidence>
<reference evidence="8" key="1">
    <citation type="journal article" date="2020" name="Cell">
        <title>Large-Scale Comparative Analyses of Tick Genomes Elucidate Their Genetic Diversity and Vector Capacities.</title>
        <authorList>
            <consortium name="Tick Genome and Microbiome Consortium (TIGMIC)"/>
            <person name="Jia N."/>
            <person name="Wang J."/>
            <person name="Shi W."/>
            <person name="Du L."/>
            <person name="Sun Y."/>
            <person name="Zhan W."/>
            <person name="Jiang J.F."/>
            <person name="Wang Q."/>
            <person name="Zhang B."/>
            <person name="Ji P."/>
            <person name="Bell-Sakyi L."/>
            <person name="Cui X.M."/>
            <person name="Yuan T.T."/>
            <person name="Jiang B.G."/>
            <person name="Yang W.F."/>
            <person name="Lam T.T."/>
            <person name="Chang Q.C."/>
            <person name="Ding S.J."/>
            <person name="Wang X.J."/>
            <person name="Zhu J.G."/>
            <person name="Ruan X.D."/>
            <person name="Zhao L."/>
            <person name="Wei J.T."/>
            <person name="Ye R.Z."/>
            <person name="Que T.C."/>
            <person name="Du C.H."/>
            <person name="Zhou Y.H."/>
            <person name="Cheng J.X."/>
            <person name="Dai P.F."/>
            <person name="Guo W.B."/>
            <person name="Han X.H."/>
            <person name="Huang E.J."/>
            <person name="Li L.F."/>
            <person name="Wei W."/>
            <person name="Gao Y.C."/>
            <person name="Liu J.Z."/>
            <person name="Shao H.Z."/>
            <person name="Wang X."/>
            <person name="Wang C.C."/>
            <person name="Yang T.C."/>
            <person name="Huo Q.B."/>
            <person name="Li W."/>
            <person name="Chen H.Y."/>
            <person name="Chen S.E."/>
            <person name="Zhou L.G."/>
            <person name="Ni X.B."/>
            <person name="Tian J.H."/>
            <person name="Sheng Y."/>
            <person name="Liu T."/>
            <person name="Pan Y.S."/>
            <person name="Xia L.Y."/>
            <person name="Li J."/>
            <person name="Zhao F."/>
            <person name="Cao W.C."/>
        </authorList>
    </citation>
    <scope>NUCLEOTIDE SEQUENCE</scope>
    <source>
        <strain evidence="8">Rmic-2018</strain>
    </source>
</reference>
<keyword evidence="4" id="KW-0560">Oxidoreductase</keyword>
<comment type="caution">
    <text evidence="8">The sequence shown here is derived from an EMBL/GenBank/DDBJ whole genome shotgun (WGS) entry which is preliminary data.</text>
</comment>
<dbReference type="PANTHER" id="PTHR24302">
    <property type="entry name" value="CYTOCHROME P450 FAMILY 3"/>
    <property type="match status" value="1"/>
</dbReference>
<dbReference type="SUPFAM" id="SSF48264">
    <property type="entry name" value="Cytochrome P450"/>
    <property type="match status" value="2"/>
</dbReference>
<evidence type="ECO:0008006" key="10">
    <source>
        <dbReference type="Google" id="ProtNLM"/>
    </source>
</evidence>
<evidence type="ECO:0000256" key="5">
    <source>
        <dbReference type="ARBA" id="ARBA00023004"/>
    </source>
</evidence>
<reference evidence="8" key="2">
    <citation type="submission" date="2021-09" db="EMBL/GenBank/DDBJ databases">
        <authorList>
            <person name="Jia N."/>
            <person name="Wang J."/>
            <person name="Shi W."/>
            <person name="Du L."/>
            <person name="Sun Y."/>
            <person name="Zhan W."/>
            <person name="Jiang J."/>
            <person name="Wang Q."/>
            <person name="Zhang B."/>
            <person name="Ji P."/>
            <person name="Sakyi L.B."/>
            <person name="Cui X."/>
            <person name="Yuan T."/>
            <person name="Jiang B."/>
            <person name="Yang W."/>
            <person name="Lam T.T.-Y."/>
            <person name="Chang Q."/>
            <person name="Ding S."/>
            <person name="Wang X."/>
            <person name="Zhu J."/>
            <person name="Ruan X."/>
            <person name="Zhao L."/>
            <person name="Wei J."/>
            <person name="Que T."/>
            <person name="Du C."/>
            <person name="Cheng J."/>
            <person name="Dai P."/>
            <person name="Han X."/>
            <person name="Huang E."/>
            <person name="Gao Y."/>
            <person name="Liu J."/>
            <person name="Shao H."/>
            <person name="Ye R."/>
            <person name="Li L."/>
            <person name="Wei W."/>
            <person name="Wang X."/>
            <person name="Wang C."/>
            <person name="Huo Q."/>
            <person name="Li W."/>
            <person name="Guo W."/>
            <person name="Chen H."/>
            <person name="Chen S."/>
            <person name="Zhou L."/>
            <person name="Zhou L."/>
            <person name="Ni X."/>
            <person name="Tian J."/>
            <person name="Zhou Y."/>
            <person name="Sheng Y."/>
            <person name="Liu T."/>
            <person name="Pan Y."/>
            <person name="Xia L."/>
            <person name="Li J."/>
            <person name="Zhao F."/>
            <person name="Cao W."/>
        </authorList>
    </citation>
    <scope>NUCLEOTIDE SEQUENCE</scope>
    <source>
        <strain evidence="8">Rmic-2018</strain>
        <tissue evidence="8">Larvae</tissue>
    </source>
</reference>
<dbReference type="Gene3D" id="1.10.630.10">
    <property type="entry name" value="Cytochrome P450"/>
    <property type="match status" value="2"/>
</dbReference>
<evidence type="ECO:0000256" key="4">
    <source>
        <dbReference type="ARBA" id="ARBA00023002"/>
    </source>
</evidence>
<dbReference type="GO" id="GO:0020037">
    <property type="term" value="F:heme binding"/>
    <property type="evidence" value="ECO:0007669"/>
    <property type="project" value="InterPro"/>
</dbReference>
<dbReference type="InterPro" id="IPR001128">
    <property type="entry name" value="Cyt_P450"/>
</dbReference>
<proteinExistence type="inferred from homology"/>
<keyword evidence="5" id="KW-0408">Iron</keyword>
<dbReference type="VEuPathDB" id="VectorBase:LOC119173990"/>
<dbReference type="EMBL" id="JABSTU010000001">
    <property type="protein sequence ID" value="KAH8039001.1"/>
    <property type="molecule type" value="Genomic_DNA"/>
</dbReference>
<evidence type="ECO:0000313" key="9">
    <source>
        <dbReference type="Proteomes" id="UP000821866"/>
    </source>
</evidence>
<protein>
    <recommendedName>
        <fullName evidence="10">Cytochrome P450</fullName>
    </recommendedName>
</protein>
<evidence type="ECO:0000256" key="7">
    <source>
        <dbReference type="SAM" id="Phobius"/>
    </source>
</evidence>
<dbReference type="AlphaFoldDB" id="A0A9J6EXJ7"/>
<dbReference type="InterPro" id="IPR050705">
    <property type="entry name" value="Cytochrome_P450_3A"/>
</dbReference>
<sequence>MRSRSGYRVANLEKTARDIAFLVLSGSHNCQIRRAESTLPAATMLHAILLVLLSIVFLIVGSYQGLIPSLVVADPDVLREICVKDFKSFVNKSMVPKMTKTMDRFTKLLLAKLNTRQPANLCQLLEKSAMDLYTSLIFDLDIDSHVDTEHPMLKCYSGFLSAPGGWRLLMMTTLPRLFKAFRVEFPNKGDSQYALDFTKHLIERRLRANEDEATYETLTVNGTSRRCGQRNAEDVLTDVSVPAGAQGFDQHLHVSSIRSGSSSCIGMRMGMVQVKYILYRLLQNVTFEPCAETQVPLSFAKGKVLLEPDPPIQLKIVPRARCQSSGSSNNPTAQG</sequence>
<keyword evidence="7" id="KW-1133">Transmembrane helix</keyword>